<dbReference type="STRING" id="667725.A0A0L0FBE3"/>
<evidence type="ECO:0000256" key="5">
    <source>
        <dbReference type="ARBA" id="ARBA00022777"/>
    </source>
</evidence>
<reference evidence="10 11" key="1">
    <citation type="submission" date="2011-02" db="EMBL/GenBank/DDBJ databases">
        <title>The Genome Sequence of Sphaeroforma arctica JP610.</title>
        <authorList>
            <consortium name="The Broad Institute Genome Sequencing Platform"/>
            <person name="Russ C."/>
            <person name="Cuomo C."/>
            <person name="Young S.K."/>
            <person name="Zeng Q."/>
            <person name="Gargeya S."/>
            <person name="Alvarado L."/>
            <person name="Berlin A."/>
            <person name="Chapman S.B."/>
            <person name="Chen Z."/>
            <person name="Freedman E."/>
            <person name="Gellesch M."/>
            <person name="Goldberg J."/>
            <person name="Griggs A."/>
            <person name="Gujja S."/>
            <person name="Heilman E."/>
            <person name="Heiman D."/>
            <person name="Howarth C."/>
            <person name="Mehta T."/>
            <person name="Neiman D."/>
            <person name="Pearson M."/>
            <person name="Roberts A."/>
            <person name="Saif S."/>
            <person name="Shea T."/>
            <person name="Shenoy N."/>
            <person name="Sisk P."/>
            <person name="Stolte C."/>
            <person name="Sykes S."/>
            <person name="White J."/>
            <person name="Yandava C."/>
            <person name="Burger G."/>
            <person name="Gray M.W."/>
            <person name="Holland P.W.H."/>
            <person name="King N."/>
            <person name="Lang F.B.F."/>
            <person name="Roger A.J."/>
            <person name="Ruiz-Trillo I."/>
            <person name="Haas B."/>
            <person name="Nusbaum C."/>
            <person name="Birren B."/>
        </authorList>
    </citation>
    <scope>NUCLEOTIDE SEQUENCE [LARGE SCALE GENOMIC DNA]</scope>
    <source>
        <strain evidence="10 11">JP610</strain>
    </source>
</reference>
<dbReference type="Gene3D" id="1.10.510.10">
    <property type="entry name" value="Transferase(Phosphotransferase) domain 1"/>
    <property type="match status" value="1"/>
</dbReference>
<dbReference type="PANTHER" id="PTHR24356:SF1">
    <property type="entry name" value="SERINE_THREONINE-PROTEIN KINASE GREATWALL"/>
    <property type="match status" value="1"/>
</dbReference>
<evidence type="ECO:0000256" key="1">
    <source>
        <dbReference type="ARBA" id="ARBA00012513"/>
    </source>
</evidence>
<proteinExistence type="predicted"/>
<dbReference type="PROSITE" id="PS00108">
    <property type="entry name" value="PROTEIN_KINASE_ST"/>
    <property type="match status" value="1"/>
</dbReference>
<dbReference type="Proteomes" id="UP000054560">
    <property type="component" value="Unassembled WGS sequence"/>
</dbReference>
<feature type="domain" description="Protein kinase" evidence="9">
    <location>
        <begin position="1"/>
        <end position="94"/>
    </location>
</feature>
<evidence type="ECO:0000256" key="2">
    <source>
        <dbReference type="ARBA" id="ARBA00022527"/>
    </source>
</evidence>
<dbReference type="InterPro" id="IPR050236">
    <property type="entry name" value="Ser_Thr_kinase_AGC"/>
</dbReference>
<dbReference type="EC" id="2.7.11.1" evidence="1"/>
<evidence type="ECO:0000256" key="3">
    <source>
        <dbReference type="ARBA" id="ARBA00022679"/>
    </source>
</evidence>
<keyword evidence="5" id="KW-0418">Kinase</keyword>
<dbReference type="AlphaFoldDB" id="A0A0L0FBE3"/>
<dbReference type="OrthoDB" id="2156623at2759"/>
<keyword evidence="2" id="KW-0723">Serine/threonine-protein kinase</keyword>
<dbReference type="InterPro" id="IPR011009">
    <property type="entry name" value="Kinase-like_dom_sf"/>
</dbReference>
<organism evidence="10 11">
    <name type="scientific">Sphaeroforma arctica JP610</name>
    <dbReference type="NCBI Taxonomy" id="667725"/>
    <lineage>
        <taxon>Eukaryota</taxon>
        <taxon>Ichthyosporea</taxon>
        <taxon>Ichthyophonida</taxon>
        <taxon>Sphaeroforma</taxon>
    </lineage>
</organism>
<dbReference type="EMBL" id="KQ245647">
    <property type="protein sequence ID" value="KNC73413.1"/>
    <property type="molecule type" value="Genomic_DNA"/>
</dbReference>
<dbReference type="RefSeq" id="XP_014147315.1">
    <property type="nucleotide sequence ID" value="XM_014291840.1"/>
</dbReference>
<dbReference type="PROSITE" id="PS50011">
    <property type="entry name" value="PROTEIN_KINASE_DOM"/>
    <property type="match status" value="1"/>
</dbReference>
<name>A0A0L0FBE3_9EUKA</name>
<dbReference type="GeneID" id="25914534"/>
<dbReference type="GO" id="GO:0005524">
    <property type="term" value="F:ATP binding"/>
    <property type="evidence" value="ECO:0007669"/>
    <property type="project" value="UniProtKB-KW"/>
</dbReference>
<evidence type="ECO:0000256" key="8">
    <source>
        <dbReference type="ARBA" id="ARBA00048679"/>
    </source>
</evidence>
<sequence length="94" mass="11012">CQSYDGRRAPGIAALRYAFHDATNLYFVLDYYPGGDLLSLLGKHENFREEMARFYMAEMAIVISTVHRMGYIHRDIKIENFLLDAKYVQWGWSI</sequence>
<keyword evidence="3" id="KW-0808">Transferase</keyword>
<dbReference type="Gene3D" id="3.30.200.20">
    <property type="entry name" value="Phosphorylase Kinase, domain 1"/>
    <property type="match status" value="1"/>
</dbReference>
<dbReference type="InterPro" id="IPR008271">
    <property type="entry name" value="Ser/Thr_kinase_AS"/>
</dbReference>
<accession>A0A0L0FBE3</accession>
<keyword evidence="11" id="KW-1185">Reference proteome</keyword>
<evidence type="ECO:0000313" key="10">
    <source>
        <dbReference type="EMBL" id="KNC73413.1"/>
    </source>
</evidence>
<feature type="non-terminal residue" evidence="10">
    <location>
        <position position="1"/>
    </location>
</feature>
<evidence type="ECO:0000313" key="11">
    <source>
        <dbReference type="Proteomes" id="UP000054560"/>
    </source>
</evidence>
<dbReference type="SUPFAM" id="SSF56112">
    <property type="entry name" value="Protein kinase-like (PK-like)"/>
    <property type="match status" value="1"/>
</dbReference>
<comment type="catalytic activity">
    <reaction evidence="8">
        <text>L-seryl-[protein] + ATP = O-phospho-L-seryl-[protein] + ADP + H(+)</text>
        <dbReference type="Rhea" id="RHEA:17989"/>
        <dbReference type="Rhea" id="RHEA-COMP:9863"/>
        <dbReference type="Rhea" id="RHEA-COMP:11604"/>
        <dbReference type="ChEBI" id="CHEBI:15378"/>
        <dbReference type="ChEBI" id="CHEBI:29999"/>
        <dbReference type="ChEBI" id="CHEBI:30616"/>
        <dbReference type="ChEBI" id="CHEBI:83421"/>
        <dbReference type="ChEBI" id="CHEBI:456216"/>
        <dbReference type="EC" id="2.7.11.1"/>
    </reaction>
</comment>
<gene>
    <name evidence="10" type="ORF">SARC_14030</name>
</gene>
<dbReference type="GO" id="GO:0035556">
    <property type="term" value="P:intracellular signal transduction"/>
    <property type="evidence" value="ECO:0007669"/>
    <property type="project" value="TreeGrafter"/>
</dbReference>
<evidence type="ECO:0000256" key="4">
    <source>
        <dbReference type="ARBA" id="ARBA00022741"/>
    </source>
</evidence>
<dbReference type="PANTHER" id="PTHR24356">
    <property type="entry name" value="SERINE/THREONINE-PROTEIN KINASE"/>
    <property type="match status" value="1"/>
</dbReference>
<dbReference type="GO" id="GO:0004674">
    <property type="term" value="F:protein serine/threonine kinase activity"/>
    <property type="evidence" value="ECO:0007669"/>
    <property type="project" value="UniProtKB-KW"/>
</dbReference>
<comment type="catalytic activity">
    <reaction evidence="7">
        <text>L-threonyl-[protein] + ATP = O-phospho-L-threonyl-[protein] + ADP + H(+)</text>
        <dbReference type="Rhea" id="RHEA:46608"/>
        <dbReference type="Rhea" id="RHEA-COMP:11060"/>
        <dbReference type="Rhea" id="RHEA-COMP:11605"/>
        <dbReference type="ChEBI" id="CHEBI:15378"/>
        <dbReference type="ChEBI" id="CHEBI:30013"/>
        <dbReference type="ChEBI" id="CHEBI:30616"/>
        <dbReference type="ChEBI" id="CHEBI:61977"/>
        <dbReference type="ChEBI" id="CHEBI:456216"/>
        <dbReference type="EC" id="2.7.11.1"/>
    </reaction>
</comment>
<dbReference type="eggNOG" id="KOG0612">
    <property type="taxonomic scope" value="Eukaryota"/>
</dbReference>
<dbReference type="Pfam" id="PF00069">
    <property type="entry name" value="Pkinase"/>
    <property type="match status" value="1"/>
</dbReference>
<dbReference type="InterPro" id="IPR000719">
    <property type="entry name" value="Prot_kinase_dom"/>
</dbReference>
<evidence type="ECO:0000256" key="6">
    <source>
        <dbReference type="ARBA" id="ARBA00022840"/>
    </source>
</evidence>
<evidence type="ECO:0000256" key="7">
    <source>
        <dbReference type="ARBA" id="ARBA00047899"/>
    </source>
</evidence>
<keyword evidence="6" id="KW-0067">ATP-binding</keyword>
<keyword evidence="4" id="KW-0547">Nucleotide-binding</keyword>
<protein>
    <recommendedName>
        <fullName evidence="1">non-specific serine/threonine protein kinase</fullName>
        <ecNumber evidence="1">2.7.11.1</ecNumber>
    </recommendedName>
</protein>
<evidence type="ECO:0000259" key="9">
    <source>
        <dbReference type="PROSITE" id="PS50011"/>
    </source>
</evidence>